<keyword evidence="3" id="KW-0804">Transcription</keyword>
<evidence type="ECO:0000313" key="7">
    <source>
        <dbReference type="Proteomes" id="UP001495910"/>
    </source>
</evidence>
<dbReference type="PANTHER" id="PTHR33204:SF37">
    <property type="entry name" value="HTH-TYPE TRANSCRIPTIONAL REGULATOR YODB"/>
    <property type="match status" value="1"/>
</dbReference>
<dbReference type="SUPFAM" id="SSF46785">
    <property type="entry name" value="Winged helix' DNA-binding domain"/>
    <property type="match status" value="1"/>
</dbReference>
<dbReference type="RefSeq" id="WP_342831158.1">
    <property type="nucleotide sequence ID" value="NZ_JBANDC010000019.1"/>
</dbReference>
<evidence type="ECO:0000313" key="6">
    <source>
        <dbReference type="EMBL" id="MEM4990014.1"/>
    </source>
</evidence>
<comment type="caution">
    <text evidence="6">The sequence shown here is derived from an EMBL/GenBank/DDBJ whole genome shotgun (WGS) entry which is preliminary data.</text>
</comment>
<dbReference type="Gene3D" id="1.10.10.10">
    <property type="entry name" value="Winged helix-like DNA-binding domain superfamily/Winged helix DNA-binding domain"/>
    <property type="match status" value="1"/>
</dbReference>
<evidence type="ECO:0000256" key="4">
    <source>
        <dbReference type="SAM" id="MobiDB-lite"/>
    </source>
</evidence>
<dbReference type="Pfam" id="PF01638">
    <property type="entry name" value="HxlR"/>
    <property type="match status" value="1"/>
</dbReference>
<gene>
    <name evidence="6" type="ORF">V8G57_21680</name>
</gene>
<keyword evidence="2" id="KW-0238">DNA-binding</keyword>
<keyword evidence="7" id="KW-1185">Reference proteome</keyword>
<dbReference type="InterPro" id="IPR036388">
    <property type="entry name" value="WH-like_DNA-bd_sf"/>
</dbReference>
<reference evidence="6 7" key="1">
    <citation type="submission" date="2024-02" db="EMBL/GenBank/DDBJ databases">
        <title>Draft genome sequence of Collimonas sp. strain H4R21, an effective mineral-weathering bacterial strain isolated from the beech rhizosphere.</title>
        <authorList>
            <person name="Morin E."/>
            <person name="Uroz S."/>
            <person name="Leveau J.H.J."/>
            <person name="Kumar R."/>
            <person name="Rey M.W."/>
            <person name="Pham J."/>
        </authorList>
    </citation>
    <scope>NUCLEOTIDE SEQUENCE [LARGE SCALE GENOMIC DNA]</scope>
    <source>
        <strain evidence="6 7">H4R21</strain>
    </source>
</reference>
<protein>
    <submittedName>
        <fullName evidence="6">Helix-turn-helix domain-containing protein</fullName>
    </submittedName>
</protein>
<accession>A0ABU9Q178</accession>
<feature type="region of interest" description="Disordered" evidence="4">
    <location>
        <begin position="123"/>
        <end position="150"/>
    </location>
</feature>
<proteinExistence type="predicted"/>
<keyword evidence="1" id="KW-0805">Transcription regulation</keyword>
<organism evidence="6 7">
    <name type="scientific">Collimonas rhizosphaerae</name>
    <dbReference type="NCBI Taxonomy" id="3126357"/>
    <lineage>
        <taxon>Bacteria</taxon>
        <taxon>Pseudomonadati</taxon>
        <taxon>Pseudomonadota</taxon>
        <taxon>Betaproteobacteria</taxon>
        <taxon>Burkholderiales</taxon>
        <taxon>Oxalobacteraceae</taxon>
        <taxon>Collimonas</taxon>
    </lineage>
</organism>
<sequence>MATQTKLIASESFSEQVRREGLPSTECPCREMLKDVTSPWGILLLIVLMGEVRRFSELRRMVGGVSEKMLSQTLKRLEAHGLVHRKSYGTVPPHVEYSLTPRGRILGERVEALADCIDTMLPDSLDARRPPSPKHAYPDLASTDDPVTRL</sequence>
<dbReference type="Proteomes" id="UP001495910">
    <property type="component" value="Unassembled WGS sequence"/>
</dbReference>
<name>A0ABU9Q178_9BURK</name>
<dbReference type="InterPro" id="IPR002577">
    <property type="entry name" value="HTH_HxlR"/>
</dbReference>
<dbReference type="InterPro" id="IPR036390">
    <property type="entry name" value="WH_DNA-bd_sf"/>
</dbReference>
<evidence type="ECO:0000256" key="3">
    <source>
        <dbReference type="ARBA" id="ARBA00023163"/>
    </source>
</evidence>
<dbReference type="PROSITE" id="PS51118">
    <property type="entry name" value="HTH_HXLR"/>
    <property type="match status" value="1"/>
</dbReference>
<evidence type="ECO:0000259" key="5">
    <source>
        <dbReference type="PROSITE" id="PS51118"/>
    </source>
</evidence>
<feature type="domain" description="HTH hxlR-type" evidence="5">
    <location>
        <begin position="27"/>
        <end position="125"/>
    </location>
</feature>
<evidence type="ECO:0000256" key="1">
    <source>
        <dbReference type="ARBA" id="ARBA00023015"/>
    </source>
</evidence>
<dbReference type="PANTHER" id="PTHR33204">
    <property type="entry name" value="TRANSCRIPTIONAL REGULATOR, MARR FAMILY"/>
    <property type="match status" value="1"/>
</dbReference>
<evidence type="ECO:0000256" key="2">
    <source>
        <dbReference type="ARBA" id="ARBA00023125"/>
    </source>
</evidence>
<dbReference type="EMBL" id="JBANDC010000019">
    <property type="protein sequence ID" value="MEM4990014.1"/>
    <property type="molecule type" value="Genomic_DNA"/>
</dbReference>